<evidence type="ECO:0000256" key="1">
    <source>
        <dbReference type="SAM" id="MobiDB-lite"/>
    </source>
</evidence>
<feature type="compositionally biased region" description="Acidic residues" evidence="1">
    <location>
        <begin position="556"/>
        <end position="576"/>
    </location>
</feature>
<accession>A0A1G9TTL1</accession>
<feature type="region of interest" description="Disordered" evidence="1">
    <location>
        <begin position="291"/>
        <end position="643"/>
    </location>
</feature>
<keyword evidence="3" id="KW-1185">Reference proteome</keyword>
<feature type="compositionally biased region" description="Low complexity" evidence="1">
    <location>
        <begin position="501"/>
        <end position="528"/>
    </location>
</feature>
<dbReference type="EMBL" id="FNIA01000003">
    <property type="protein sequence ID" value="SDM50888.1"/>
    <property type="molecule type" value="Genomic_DNA"/>
</dbReference>
<evidence type="ECO:0000313" key="2">
    <source>
        <dbReference type="EMBL" id="SDM50888.1"/>
    </source>
</evidence>
<protein>
    <submittedName>
        <fullName evidence="2">Uncharacterized protein</fullName>
    </submittedName>
</protein>
<feature type="compositionally biased region" description="Acidic residues" evidence="1">
    <location>
        <begin position="538"/>
        <end position="549"/>
    </location>
</feature>
<feature type="compositionally biased region" description="Acidic residues" evidence="1">
    <location>
        <begin position="370"/>
        <end position="389"/>
    </location>
</feature>
<feature type="compositionally biased region" description="Acidic residues" evidence="1">
    <location>
        <begin position="398"/>
        <end position="417"/>
    </location>
</feature>
<evidence type="ECO:0000313" key="3">
    <source>
        <dbReference type="Proteomes" id="UP000199370"/>
    </source>
</evidence>
<feature type="compositionally biased region" description="Acidic residues" evidence="1">
    <location>
        <begin position="628"/>
        <end position="643"/>
    </location>
</feature>
<proteinExistence type="predicted"/>
<organism evidence="2 3">
    <name type="scientific">Haloarchaeobius iranensis</name>
    <dbReference type="NCBI Taxonomy" id="996166"/>
    <lineage>
        <taxon>Archaea</taxon>
        <taxon>Methanobacteriati</taxon>
        <taxon>Methanobacteriota</taxon>
        <taxon>Stenosarchaea group</taxon>
        <taxon>Halobacteria</taxon>
        <taxon>Halobacteriales</taxon>
        <taxon>Halorubellaceae</taxon>
        <taxon>Haloarchaeobius</taxon>
    </lineage>
</organism>
<dbReference type="RefSeq" id="WP_089731624.1">
    <property type="nucleotide sequence ID" value="NZ_FNIA01000003.1"/>
</dbReference>
<feature type="compositionally biased region" description="Acidic residues" evidence="1">
    <location>
        <begin position="455"/>
        <end position="468"/>
    </location>
</feature>
<dbReference type="AlphaFoldDB" id="A0A1G9TTL1"/>
<sequence>MTDRDRRERLTEYVAVLREFGRSDDEILAAHDEESLPDGVSLPEFLDHRFDHVEESTLYERLHDALATGPAGIDAEREYWAHAPARQLDDACRAHGWRVDLSGEDPITITAETPDGEPRESRFTYPPSDLGQHNYPALAAAVAELLDGLTFALLTDRDGRWRFVCVETGRLATLRERYGERVRVFRRPLLRAEQPADFAAAADREAHDRGSELAGVAGDAFAESMGTGPRVHRSSRPLDTEMDVDAGPETVVGEGIDEVFETIDADAGADQSDGSSANERVDDDVETLLSDLDEPTRSAAEDGGEQTVARSNAAEPEDDRESGADGSAGLVGGGPKTTVVEDGLDEVFAGLEEANPPVRETAPERMATDDVLDSVEAEPGEAESTDQESGDAAPVEDGPAEQDTADAAEDETDEEVVDAPSEPADGQTPVLDPDELTTPEQDAVAPVGSPGSTEAGDEEPEAGDEPVPDEPATRSADVDTVDPAAEAPATIADDDDDTGADAEALADLASGSATETPTTEAETPTTEEPTPPATEAPGEMDDSFDDGEPEASPSIDEVDLGVDESDIPDVDGDEETSTAGPLAGSVAPHSSTATSDERDGSATGGRAADTAERPDISPDDPVGADLLADPDESSLADVEHDDEYDDVIVGRLDDEAESERGPFGRLAAWLRNLF</sequence>
<name>A0A1G9TTL1_9EURY</name>
<dbReference type="OrthoDB" id="157461at2157"/>
<dbReference type="STRING" id="996166.SAMN05192554_103116"/>
<gene>
    <name evidence="2" type="ORF">SAMN05192554_103116</name>
</gene>
<dbReference type="Proteomes" id="UP000199370">
    <property type="component" value="Unassembled WGS sequence"/>
</dbReference>
<feature type="region of interest" description="Disordered" evidence="1">
    <location>
        <begin position="222"/>
        <end position="246"/>
    </location>
</feature>
<feature type="compositionally biased region" description="Low complexity" evidence="1">
    <location>
        <begin position="482"/>
        <end position="491"/>
    </location>
</feature>
<reference evidence="2 3" key="1">
    <citation type="submission" date="2016-10" db="EMBL/GenBank/DDBJ databases">
        <authorList>
            <person name="de Groot N.N."/>
        </authorList>
    </citation>
    <scope>NUCLEOTIDE SEQUENCE [LARGE SCALE GENOMIC DNA]</scope>
    <source>
        <strain evidence="3">EB21,IBRC-M 10013,KCTC 4048</strain>
    </source>
</reference>